<evidence type="ECO:0000313" key="8">
    <source>
        <dbReference type="EMBL" id="GFE78282.1"/>
    </source>
</evidence>
<evidence type="ECO:0000256" key="6">
    <source>
        <dbReference type="ARBA" id="ARBA00023049"/>
    </source>
</evidence>
<keyword evidence="2" id="KW-0645">Protease</keyword>
<dbReference type="AlphaFoldDB" id="A0A829Y6P9"/>
<keyword evidence="3" id="KW-0479">Metal-binding</keyword>
<dbReference type="Pfam" id="PF01435">
    <property type="entry name" value="Peptidase_M48"/>
    <property type="match status" value="1"/>
</dbReference>
<feature type="domain" description="Peptidase M48" evidence="7">
    <location>
        <begin position="83"/>
        <end position="271"/>
    </location>
</feature>
<dbReference type="GO" id="GO:0004222">
    <property type="term" value="F:metalloendopeptidase activity"/>
    <property type="evidence" value="ECO:0007669"/>
    <property type="project" value="InterPro"/>
</dbReference>
<dbReference type="Gene3D" id="3.30.2010.10">
    <property type="entry name" value="Metalloproteases ('zincins'), catalytic domain"/>
    <property type="match status" value="1"/>
</dbReference>
<comment type="cofactor">
    <cofactor evidence="1">
        <name>Zn(2+)</name>
        <dbReference type="ChEBI" id="CHEBI:29105"/>
    </cofactor>
</comment>
<protein>
    <recommendedName>
        <fullName evidence="7">Peptidase M48 domain-containing protein</fullName>
    </recommendedName>
</protein>
<dbReference type="PANTHER" id="PTHR22726">
    <property type="entry name" value="METALLOENDOPEPTIDASE OMA1"/>
    <property type="match status" value="1"/>
</dbReference>
<dbReference type="GO" id="GO:0046872">
    <property type="term" value="F:metal ion binding"/>
    <property type="evidence" value="ECO:0007669"/>
    <property type="project" value="UniProtKB-KW"/>
</dbReference>
<evidence type="ECO:0000256" key="3">
    <source>
        <dbReference type="ARBA" id="ARBA00022723"/>
    </source>
</evidence>
<accession>A0A829Y6P9</accession>
<dbReference type="PANTHER" id="PTHR22726:SF24">
    <property type="entry name" value="M48 FAMILY METALLOPEPTIDASE"/>
    <property type="match status" value="1"/>
</dbReference>
<sequence length="510" mass="55511">MECNGRLAVAELDAAMPLKNSVRAVLLMTLAAGPAALLSGCASNPVTGSPDLVFQSESGEIKRSKEVHPLIMQQFGGPYEDQQLQAYVNEVGQRTAKASHRPELEYHFMVLDSEDINAFTTGGGYVYITRGIMNYLNSEAELAAVLGHEVGHVTARHPVRQQSKSTLSNIGAAAVGLFTGSADLAGLANYAGAALVSGYGRDQELEADQLGAEYLKNVGFAPTSMIDVVRLLKNQEMYEIARAREEKREPRVYHGVFATHPDNDQRLTEVVKAAEKLKGGPTDNLDPGREKYLKTIEGLPMGPSRSQGVLKGNRFYHADMGLTIAFPSGWSVENQADRVVALSPQKDSVLQMQTQAPPPNTGPREFLSRLLARSSASQSEAIEVNGLQGYTAVVRAANTPFGMMPARYVVLYHNNLAYIFAGASKGSTGAPKADALFMSSVKTFRRLKQNEFALAEPYKIKTIRATETTRIADLAKTSPLPEYAEQQLRLLNDLYPNKEPQPGQLIKIVQ</sequence>
<evidence type="ECO:0000259" key="7">
    <source>
        <dbReference type="Pfam" id="PF01435"/>
    </source>
</evidence>
<reference evidence="9" key="1">
    <citation type="submission" date="2020-01" db="EMBL/GenBank/DDBJ databases">
        <title>'Steroidobacter agaridevorans' sp. nov., agar-degrading bacteria isolated from rhizosphere soils.</title>
        <authorList>
            <person name="Ikenaga M."/>
            <person name="Kataoka M."/>
            <person name="Murouchi A."/>
            <person name="Katsuragi S."/>
            <person name="Sakai M."/>
        </authorList>
    </citation>
    <scope>NUCLEOTIDE SEQUENCE [LARGE SCALE GENOMIC DNA]</scope>
    <source>
        <strain evidence="9">YU21-B</strain>
    </source>
</reference>
<keyword evidence="5" id="KW-0862">Zinc</keyword>
<evidence type="ECO:0000256" key="1">
    <source>
        <dbReference type="ARBA" id="ARBA00001947"/>
    </source>
</evidence>
<evidence type="ECO:0000256" key="5">
    <source>
        <dbReference type="ARBA" id="ARBA00022833"/>
    </source>
</evidence>
<evidence type="ECO:0000256" key="4">
    <source>
        <dbReference type="ARBA" id="ARBA00022801"/>
    </source>
</evidence>
<proteinExistence type="predicted"/>
<keyword evidence="6" id="KW-0482">Metalloprotease</keyword>
<organism evidence="8 9">
    <name type="scientific">Steroidobacter agaridevorans</name>
    <dbReference type="NCBI Taxonomy" id="2695856"/>
    <lineage>
        <taxon>Bacteria</taxon>
        <taxon>Pseudomonadati</taxon>
        <taxon>Pseudomonadota</taxon>
        <taxon>Gammaproteobacteria</taxon>
        <taxon>Steroidobacterales</taxon>
        <taxon>Steroidobacteraceae</taxon>
        <taxon>Steroidobacter</taxon>
    </lineage>
</organism>
<dbReference type="InterPro" id="IPR001915">
    <property type="entry name" value="Peptidase_M48"/>
</dbReference>
<keyword evidence="4" id="KW-0378">Hydrolase</keyword>
<evidence type="ECO:0000256" key="2">
    <source>
        <dbReference type="ARBA" id="ARBA00022670"/>
    </source>
</evidence>
<dbReference type="GO" id="GO:0051603">
    <property type="term" value="P:proteolysis involved in protein catabolic process"/>
    <property type="evidence" value="ECO:0007669"/>
    <property type="project" value="TreeGrafter"/>
</dbReference>
<evidence type="ECO:0000313" key="9">
    <source>
        <dbReference type="Proteomes" id="UP000445000"/>
    </source>
</evidence>
<keyword evidence="9" id="KW-1185">Reference proteome</keyword>
<dbReference type="Proteomes" id="UP000445000">
    <property type="component" value="Unassembled WGS sequence"/>
</dbReference>
<dbReference type="EMBL" id="BLJN01000001">
    <property type="protein sequence ID" value="GFE78282.1"/>
    <property type="molecule type" value="Genomic_DNA"/>
</dbReference>
<comment type="caution">
    <text evidence="8">The sequence shown here is derived from an EMBL/GenBank/DDBJ whole genome shotgun (WGS) entry which is preliminary data.</text>
</comment>
<dbReference type="InterPro" id="IPR051156">
    <property type="entry name" value="Mito/Outer_Membr_Metalloprot"/>
</dbReference>
<dbReference type="GO" id="GO:0016020">
    <property type="term" value="C:membrane"/>
    <property type="evidence" value="ECO:0007669"/>
    <property type="project" value="TreeGrafter"/>
</dbReference>
<gene>
    <name evidence="8" type="ORF">GCM10011487_02820</name>
</gene>
<name>A0A829Y6P9_9GAMM</name>